<protein>
    <submittedName>
        <fullName evidence="1">Uncharacterized protein</fullName>
    </submittedName>
</protein>
<reference evidence="1" key="1">
    <citation type="submission" date="2020-04" db="EMBL/GenBank/DDBJ databases">
        <authorList>
            <person name="Chiriac C."/>
            <person name="Salcher M."/>
            <person name="Ghai R."/>
            <person name="Kavagutti S V."/>
        </authorList>
    </citation>
    <scope>NUCLEOTIDE SEQUENCE</scope>
</reference>
<sequence>METLFSVIVLAFFAYGAYKVWYVPRETAKKTKGSRLADVAEQAKK</sequence>
<organism evidence="1">
    <name type="scientific">uncultured Caudovirales phage</name>
    <dbReference type="NCBI Taxonomy" id="2100421"/>
    <lineage>
        <taxon>Viruses</taxon>
        <taxon>Duplodnaviria</taxon>
        <taxon>Heunggongvirae</taxon>
        <taxon>Uroviricota</taxon>
        <taxon>Caudoviricetes</taxon>
        <taxon>Peduoviridae</taxon>
        <taxon>Maltschvirus</taxon>
        <taxon>Maltschvirus maltsch</taxon>
    </lineage>
</organism>
<proteinExistence type="predicted"/>
<accession>A0A6J5NS90</accession>
<dbReference type="EMBL" id="LR796718">
    <property type="protein sequence ID" value="CAB4161682.1"/>
    <property type="molecule type" value="Genomic_DNA"/>
</dbReference>
<gene>
    <name evidence="1" type="ORF">UFOVP761_38</name>
</gene>
<evidence type="ECO:0000313" key="1">
    <source>
        <dbReference type="EMBL" id="CAB4161682.1"/>
    </source>
</evidence>
<name>A0A6J5NS90_9CAUD</name>